<sequence length="244" mass="28739">MSKKEYKKELEFLQVELLKLQSHVKKQNLKLLIIFEGRDAAGKGGTIKRITQHLNPRGCRVVALPKPSDVEKTQWYFQRYTAHLPSGGEIVIFDRSWYNRAVVEPVMGFCTKEESENFIEDVPYFEALLRRADIKIFKFFLFIDKDTQKKRFQDRRENPLKSYKISPVDEKAQELWDDYTKAIQNMLTKTNQTPWIVVDSNHKKRARINTIKYILANTEYKDKTKIDNLEVDNSVVFNVDDAIK</sequence>
<evidence type="ECO:0000256" key="2">
    <source>
        <dbReference type="ARBA" id="ARBA00022679"/>
    </source>
</evidence>
<evidence type="ECO:0000313" key="6">
    <source>
        <dbReference type="EMBL" id="QOQ86968.1"/>
    </source>
</evidence>
<dbReference type="RefSeq" id="WP_025803324.1">
    <property type="nucleotide sequence ID" value="NZ_CP053842.1"/>
</dbReference>
<dbReference type="Proteomes" id="UP000594749">
    <property type="component" value="Chromosome"/>
</dbReference>
<accession>A0A7M1LEJ0</accession>
<evidence type="ECO:0000259" key="5">
    <source>
        <dbReference type="Pfam" id="PF03976"/>
    </source>
</evidence>
<dbReference type="InterPro" id="IPR022486">
    <property type="entry name" value="PPK2_PA0141"/>
</dbReference>
<dbReference type="InterPro" id="IPR022488">
    <property type="entry name" value="PPK2-related"/>
</dbReference>
<dbReference type="InterPro" id="IPR016898">
    <property type="entry name" value="Polyphosphate_phosphotransfera"/>
</dbReference>
<evidence type="ECO:0000256" key="3">
    <source>
        <dbReference type="ARBA" id="ARBA00022777"/>
    </source>
</evidence>
<dbReference type="EMBL" id="CP063078">
    <property type="protein sequence ID" value="QOQ86968.1"/>
    <property type="molecule type" value="Genomic_DNA"/>
</dbReference>
<feature type="domain" description="Polyphosphate kinase-2-related" evidence="5">
    <location>
        <begin position="2"/>
        <end position="224"/>
    </location>
</feature>
<dbReference type="PANTHER" id="PTHR34383">
    <property type="entry name" value="POLYPHOSPHATE:AMP PHOSPHOTRANSFERASE-RELATED"/>
    <property type="match status" value="1"/>
</dbReference>
<dbReference type="InterPro" id="IPR027417">
    <property type="entry name" value="P-loop_NTPase"/>
</dbReference>
<evidence type="ECO:0000256" key="4">
    <source>
        <dbReference type="RuleBase" id="RU369062"/>
    </source>
</evidence>
<proteinExistence type="inferred from homology"/>
<dbReference type="NCBIfam" id="TIGR03707">
    <property type="entry name" value="PPK2_P_aer"/>
    <property type="match status" value="1"/>
</dbReference>
<evidence type="ECO:0000256" key="1">
    <source>
        <dbReference type="ARBA" id="ARBA00009924"/>
    </source>
</evidence>
<comment type="similarity">
    <text evidence="1 4">Belongs to the polyphosphate kinase 2 (PPK2) family. Class I subfamily.</text>
</comment>
<keyword evidence="3 4" id="KW-0418">Kinase</keyword>
<dbReference type="AlphaFoldDB" id="A0A7M1LEJ0"/>
<organism evidence="6 7">
    <name type="scientific">Campylobacter corcagiensis</name>
    <dbReference type="NCBI Taxonomy" id="1448857"/>
    <lineage>
        <taxon>Bacteria</taxon>
        <taxon>Pseudomonadati</taxon>
        <taxon>Campylobacterota</taxon>
        <taxon>Epsilonproteobacteria</taxon>
        <taxon>Campylobacterales</taxon>
        <taxon>Campylobacteraceae</taxon>
        <taxon>Campylobacter</taxon>
    </lineage>
</organism>
<comment type="function">
    <text evidence="4">Uses inorganic polyphosphate (polyP) as a donor to convert GDP to GTP or ADP to ATP.</text>
</comment>
<dbReference type="OrthoDB" id="9775224at2"/>
<dbReference type="Gene3D" id="3.40.50.300">
    <property type="entry name" value="P-loop containing nucleotide triphosphate hydrolases"/>
    <property type="match status" value="1"/>
</dbReference>
<name>A0A7M1LEJ0_9BACT</name>
<dbReference type="SUPFAM" id="SSF52540">
    <property type="entry name" value="P-loop containing nucleoside triphosphate hydrolases"/>
    <property type="match status" value="1"/>
</dbReference>
<protein>
    <recommendedName>
        <fullName evidence="4">ADP/GDP-polyphosphate phosphotransferase</fullName>
        <ecNumber evidence="4">2.7.4.-</ecNumber>
    </recommendedName>
    <alternativeName>
        <fullName evidence="4">Polyphosphate kinase PPK2</fullName>
    </alternativeName>
</protein>
<dbReference type="GO" id="GO:0006793">
    <property type="term" value="P:phosphorus metabolic process"/>
    <property type="evidence" value="ECO:0007669"/>
    <property type="project" value="InterPro"/>
</dbReference>
<gene>
    <name evidence="6" type="primary">ppk2</name>
    <name evidence="6" type="ORF">IMC76_07075</name>
</gene>
<dbReference type="PANTHER" id="PTHR34383:SF1">
    <property type="entry name" value="ADP-POLYPHOSPHATE PHOSPHOTRANSFERASE"/>
    <property type="match status" value="1"/>
</dbReference>
<dbReference type="PIRSF" id="PIRSF028756">
    <property type="entry name" value="PPK2_prd"/>
    <property type="match status" value="1"/>
</dbReference>
<dbReference type="Pfam" id="PF03976">
    <property type="entry name" value="PPK2"/>
    <property type="match status" value="1"/>
</dbReference>
<dbReference type="GO" id="GO:0008976">
    <property type="term" value="F:polyphosphate kinase activity"/>
    <property type="evidence" value="ECO:0007669"/>
    <property type="project" value="UniProtKB-UniRule"/>
</dbReference>
<keyword evidence="7" id="KW-1185">Reference proteome</keyword>
<evidence type="ECO:0000313" key="7">
    <source>
        <dbReference type="Proteomes" id="UP000594749"/>
    </source>
</evidence>
<keyword evidence="2 4" id="KW-0808">Transferase</keyword>
<dbReference type="EC" id="2.7.4.-" evidence="4"/>
<comment type="subunit">
    <text evidence="4">Homotetramer.</text>
</comment>
<reference evidence="6 7" key="1">
    <citation type="submission" date="2020-10" db="EMBL/GenBank/DDBJ databases">
        <title>Campylobacter and Helicobacter PacBio genomes.</title>
        <authorList>
            <person name="Lane C."/>
        </authorList>
    </citation>
    <scope>NUCLEOTIDE SEQUENCE [LARGE SCALE GENOMIC DNA]</scope>
    <source>
        <strain evidence="6 7">2016D-0077</strain>
    </source>
</reference>